<dbReference type="SUPFAM" id="SSF56281">
    <property type="entry name" value="Metallo-hydrolase/oxidoreductase"/>
    <property type="match status" value="1"/>
</dbReference>
<reference evidence="1 2" key="1">
    <citation type="submission" date="2024-09" db="EMBL/GenBank/DDBJ databases">
        <title>Chromosome-scale assembly of Riccia fluitans.</title>
        <authorList>
            <person name="Paukszto L."/>
            <person name="Sawicki J."/>
            <person name="Karawczyk K."/>
            <person name="Piernik-Szablinska J."/>
            <person name="Szczecinska M."/>
            <person name="Mazdziarz M."/>
        </authorList>
    </citation>
    <scope>NUCLEOTIDE SEQUENCE [LARGE SCALE GENOMIC DNA]</scope>
    <source>
        <strain evidence="1">Rf_01</strain>
        <tissue evidence="1">Aerial parts of the thallus</tissue>
    </source>
</reference>
<evidence type="ECO:0000313" key="2">
    <source>
        <dbReference type="Proteomes" id="UP001605036"/>
    </source>
</evidence>
<comment type="caution">
    <text evidence="1">The sequence shown here is derived from an EMBL/GenBank/DDBJ whole genome shotgun (WGS) entry which is preliminary data.</text>
</comment>
<dbReference type="Proteomes" id="UP001605036">
    <property type="component" value="Unassembled WGS sequence"/>
</dbReference>
<dbReference type="AlphaFoldDB" id="A0ABD1XQM1"/>
<protein>
    <submittedName>
        <fullName evidence="1">Uncharacterized protein</fullName>
    </submittedName>
</protein>
<proteinExistence type="predicted"/>
<accession>A0ABD1XQM1</accession>
<sequence>MRAQLFNTLLDDTREIDDDLGSVFTTVDLKQTVRVDSDIEIQAYYAGHVLGANMFYVKVGDDSCVYTGGCNMTPDRHSGAAQSDAIQPDLLISK</sequence>
<gene>
    <name evidence="1" type="ORF">R1flu_022931</name>
</gene>
<dbReference type="InterPro" id="IPR036866">
    <property type="entry name" value="RibonucZ/Hydroxyglut_hydro"/>
</dbReference>
<dbReference type="InterPro" id="IPR050698">
    <property type="entry name" value="MBL"/>
</dbReference>
<dbReference type="EMBL" id="JBHFFA010000007">
    <property type="protein sequence ID" value="KAL2611239.1"/>
    <property type="molecule type" value="Genomic_DNA"/>
</dbReference>
<dbReference type="PANTHER" id="PTHR11203:SF37">
    <property type="entry name" value="INTEGRATOR COMPLEX SUBUNIT 11"/>
    <property type="match status" value="1"/>
</dbReference>
<evidence type="ECO:0000313" key="1">
    <source>
        <dbReference type="EMBL" id="KAL2611239.1"/>
    </source>
</evidence>
<dbReference type="PANTHER" id="PTHR11203">
    <property type="entry name" value="CLEAVAGE AND POLYADENYLATION SPECIFICITY FACTOR FAMILY MEMBER"/>
    <property type="match status" value="1"/>
</dbReference>
<keyword evidence="2" id="KW-1185">Reference proteome</keyword>
<organism evidence="1 2">
    <name type="scientific">Riccia fluitans</name>
    <dbReference type="NCBI Taxonomy" id="41844"/>
    <lineage>
        <taxon>Eukaryota</taxon>
        <taxon>Viridiplantae</taxon>
        <taxon>Streptophyta</taxon>
        <taxon>Embryophyta</taxon>
        <taxon>Marchantiophyta</taxon>
        <taxon>Marchantiopsida</taxon>
        <taxon>Marchantiidae</taxon>
        <taxon>Marchantiales</taxon>
        <taxon>Ricciaceae</taxon>
        <taxon>Riccia</taxon>
    </lineage>
</organism>
<name>A0ABD1XQM1_9MARC</name>
<dbReference type="Gene3D" id="3.60.15.10">
    <property type="entry name" value="Ribonuclease Z/Hydroxyacylglutathione hydrolase-like"/>
    <property type="match status" value="1"/>
</dbReference>